<feature type="chain" id="PRO_5043456523" evidence="3">
    <location>
        <begin position="21"/>
        <end position="553"/>
    </location>
</feature>
<sequence>MKLEMFILLSVKLPCAGTVAGDDSASSGTDSGGKSDARRSCLFRVKHVAGVCYAAVCPGLKRLVEFISNPPVPSAIVPLVHILILLAALSLPWGLSYDAVRSRDTKEGPIVTLCGLNPLDDNIWHPAKDPYWYDYYSFNVMPANDFQPPPPDFSPPPFPPPPPPSTVLMPPHFGTAMGECLKFKEVFDYSLDSELPKSLISSLPNNTIFVAIVIQDVDVKKFVASALLNAWFGTTPAASHKATNVNEGDSITERSFNVLNNGSSLVVNVNSAEVIKIATKGINDQASKALDNVPVFAERHLRMYPFDKYRFHIRASFSLTDDDGTSYRLPFVVAITQKGAGFQYYVRNPQKRYLITKDKNPAGSEVFFTVWAKRPGITRFVSIFIVLLMWCLAILTFTSATYAGFFGEEEDITIDQATFAATVLFALPALRNMQPSIPAEVGLVVDMSGFIWNMTMVAVACMIYLWVIYSRLVWKRRKTLQQGKEVAQPQHAQESAQQQQKEEKEEDQEKQQQQQQHSPGNRFVALNPQTPQPMIAGADSPPSPSSAFLETRV</sequence>
<accession>A0A8J4CW19</accession>
<dbReference type="PANTHER" id="PTHR37330:SF1">
    <property type="entry name" value="CONSERVED TRANSMEMBRANE PROTEIN-RELATED"/>
    <property type="match status" value="1"/>
</dbReference>
<evidence type="ECO:0000256" key="2">
    <source>
        <dbReference type="SAM" id="Phobius"/>
    </source>
</evidence>
<feature type="transmembrane region" description="Helical" evidence="2">
    <location>
        <begin position="380"/>
        <end position="405"/>
    </location>
</feature>
<keyword evidence="2" id="KW-0472">Membrane</keyword>
<feature type="region of interest" description="Disordered" evidence="1">
    <location>
        <begin position="483"/>
        <end position="553"/>
    </location>
</feature>
<evidence type="ECO:0000313" key="5">
    <source>
        <dbReference type="Proteomes" id="UP000747110"/>
    </source>
</evidence>
<feature type="compositionally biased region" description="Low complexity" evidence="1">
    <location>
        <begin position="487"/>
        <end position="499"/>
    </location>
</feature>
<keyword evidence="5" id="KW-1185">Reference proteome</keyword>
<dbReference type="Pfam" id="PF14494">
    <property type="entry name" value="DUF4436"/>
    <property type="match status" value="1"/>
</dbReference>
<evidence type="ECO:0000256" key="3">
    <source>
        <dbReference type="SAM" id="SignalP"/>
    </source>
</evidence>
<dbReference type="OrthoDB" id="538036at2759"/>
<keyword evidence="3" id="KW-0732">Signal</keyword>
<feature type="transmembrane region" description="Helical" evidence="2">
    <location>
        <begin position="75"/>
        <end position="95"/>
    </location>
</feature>
<feature type="signal peptide" evidence="3">
    <location>
        <begin position="1"/>
        <end position="20"/>
    </location>
</feature>
<dbReference type="InterPro" id="IPR027948">
    <property type="entry name" value="DUF4436"/>
</dbReference>
<keyword evidence="2" id="KW-1133">Transmembrane helix</keyword>
<protein>
    <submittedName>
        <fullName evidence="4">Uncharacterized protein</fullName>
    </submittedName>
</protein>
<dbReference type="AlphaFoldDB" id="A0A8J4CW19"/>
<comment type="caution">
    <text evidence="4">The sequence shown here is derived from an EMBL/GenBank/DDBJ whole genome shotgun (WGS) entry which is preliminary data.</text>
</comment>
<name>A0A8J4CW19_9CHLO</name>
<proteinExistence type="predicted"/>
<evidence type="ECO:0000256" key="1">
    <source>
        <dbReference type="SAM" id="MobiDB-lite"/>
    </source>
</evidence>
<evidence type="ECO:0000313" key="4">
    <source>
        <dbReference type="EMBL" id="GIL88795.1"/>
    </source>
</evidence>
<gene>
    <name evidence="4" type="ORF">Vretifemale_16678</name>
</gene>
<keyword evidence="2" id="KW-0812">Transmembrane</keyword>
<feature type="transmembrane region" description="Helical" evidence="2">
    <location>
        <begin position="450"/>
        <end position="469"/>
    </location>
</feature>
<reference evidence="4" key="1">
    <citation type="journal article" date="2021" name="Proc. Natl. Acad. Sci. U.S.A.">
        <title>Three genomes in the algal genus Volvox reveal the fate of a haploid sex-determining region after a transition to homothallism.</title>
        <authorList>
            <person name="Yamamoto K."/>
            <person name="Hamaji T."/>
            <person name="Kawai-Toyooka H."/>
            <person name="Matsuzaki R."/>
            <person name="Takahashi F."/>
            <person name="Nishimura Y."/>
            <person name="Kawachi M."/>
            <person name="Noguchi H."/>
            <person name="Minakuchi Y."/>
            <person name="Umen J.G."/>
            <person name="Toyoda A."/>
            <person name="Nozaki H."/>
        </authorList>
    </citation>
    <scope>NUCLEOTIDE SEQUENCE</scope>
    <source>
        <strain evidence="4">NIES-3786</strain>
    </source>
</reference>
<organism evidence="4 5">
    <name type="scientific">Volvox reticuliferus</name>
    <dbReference type="NCBI Taxonomy" id="1737510"/>
    <lineage>
        <taxon>Eukaryota</taxon>
        <taxon>Viridiplantae</taxon>
        <taxon>Chlorophyta</taxon>
        <taxon>core chlorophytes</taxon>
        <taxon>Chlorophyceae</taxon>
        <taxon>CS clade</taxon>
        <taxon>Chlamydomonadales</taxon>
        <taxon>Volvocaceae</taxon>
        <taxon>Volvox</taxon>
    </lineage>
</organism>
<dbReference type="PANTHER" id="PTHR37330">
    <property type="entry name" value="CONSERVED TRANSMEMBRANE PROTEIN-RELATED"/>
    <property type="match status" value="1"/>
</dbReference>
<dbReference type="EMBL" id="BNCP01000046">
    <property type="protein sequence ID" value="GIL88795.1"/>
    <property type="molecule type" value="Genomic_DNA"/>
</dbReference>
<dbReference type="Proteomes" id="UP000747110">
    <property type="component" value="Unassembled WGS sequence"/>
</dbReference>
<feature type="compositionally biased region" description="Basic and acidic residues" evidence="1">
    <location>
        <begin position="500"/>
        <end position="510"/>
    </location>
</feature>